<accession>F7YYK0</accession>
<comment type="similarity">
    <text evidence="1">Belongs to the sulfur carrier protein TusA family.</text>
</comment>
<dbReference type="Gene3D" id="3.30.110.40">
    <property type="entry name" value="TusA-like domain"/>
    <property type="match status" value="1"/>
</dbReference>
<dbReference type="InterPro" id="IPR036388">
    <property type="entry name" value="WH-like_DNA-bd_sf"/>
</dbReference>
<dbReference type="PROSITE" id="PS01148">
    <property type="entry name" value="UPF0033"/>
    <property type="match status" value="1"/>
</dbReference>
<reference evidence="3 4" key="1">
    <citation type="submission" date="2010-11" db="EMBL/GenBank/DDBJ databases">
        <title>The complete genome of Thermotoga thermarum DSM 5069.</title>
        <authorList>
            <consortium name="US DOE Joint Genome Institute (JGI-PGF)"/>
            <person name="Lucas S."/>
            <person name="Copeland A."/>
            <person name="Lapidus A."/>
            <person name="Bruce D."/>
            <person name="Goodwin L."/>
            <person name="Pitluck S."/>
            <person name="Kyrpides N."/>
            <person name="Mavromatis K."/>
            <person name="Ivanova N."/>
            <person name="Zeytun A."/>
            <person name="Brettin T."/>
            <person name="Detter J.C."/>
            <person name="Tapia R."/>
            <person name="Han C."/>
            <person name="Land M."/>
            <person name="Hauser L."/>
            <person name="Markowitz V."/>
            <person name="Cheng J.-F."/>
            <person name="Hugenholtz P."/>
            <person name="Woyke T."/>
            <person name="Wu D."/>
            <person name="Spring S."/>
            <person name="Schroeder M."/>
            <person name="Brambilla E."/>
            <person name="Klenk H.-P."/>
            <person name="Eisen J.A."/>
        </authorList>
    </citation>
    <scope>NUCLEOTIDE SEQUENCE [LARGE SCALE GENOMIC DNA]</scope>
    <source>
        <strain evidence="3 4">DSM 5069</strain>
    </source>
</reference>
<dbReference type="PANTHER" id="PTHR33279">
    <property type="entry name" value="SULFUR CARRIER PROTEIN YEDF-RELATED"/>
    <property type="match status" value="1"/>
</dbReference>
<evidence type="ECO:0000313" key="4">
    <source>
        <dbReference type="Proteomes" id="UP000006804"/>
    </source>
</evidence>
<dbReference type="GO" id="GO:0003700">
    <property type="term" value="F:DNA-binding transcription factor activity"/>
    <property type="evidence" value="ECO:0007669"/>
    <property type="project" value="InterPro"/>
</dbReference>
<dbReference type="CDD" id="cd00090">
    <property type="entry name" value="HTH_ARSR"/>
    <property type="match status" value="1"/>
</dbReference>
<evidence type="ECO:0000259" key="2">
    <source>
        <dbReference type="PROSITE" id="PS50987"/>
    </source>
</evidence>
<dbReference type="STRING" id="688269.Theth_0947"/>
<dbReference type="eggNOG" id="COG0425">
    <property type="taxonomic scope" value="Bacteria"/>
</dbReference>
<dbReference type="Pfam" id="PF01022">
    <property type="entry name" value="HTH_5"/>
    <property type="match status" value="1"/>
</dbReference>
<protein>
    <submittedName>
        <fullName evidence="3">SirA-like domain-containing protein</fullName>
    </submittedName>
</protein>
<dbReference type="AlphaFoldDB" id="F7YYK0"/>
<proteinExistence type="inferred from homology"/>
<evidence type="ECO:0000256" key="1">
    <source>
        <dbReference type="ARBA" id="ARBA00008984"/>
    </source>
</evidence>
<dbReference type="SUPFAM" id="SSF64307">
    <property type="entry name" value="SirA-like"/>
    <property type="match status" value="1"/>
</dbReference>
<dbReference type="SUPFAM" id="SSF46785">
    <property type="entry name" value="Winged helix' DNA-binding domain"/>
    <property type="match status" value="1"/>
</dbReference>
<dbReference type="PATRIC" id="fig|688269.3.peg.970"/>
<keyword evidence="4" id="KW-1185">Reference proteome</keyword>
<dbReference type="InterPro" id="IPR036868">
    <property type="entry name" value="TusA-like_sf"/>
</dbReference>
<dbReference type="KEGG" id="tta:Theth_0947"/>
<dbReference type="InterPro" id="IPR001455">
    <property type="entry name" value="TusA-like"/>
</dbReference>
<dbReference type="InterPro" id="IPR001845">
    <property type="entry name" value="HTH_ArsR_DNA-bd_dom"/>
</dbReference>
<feature type="domain" description="HTH arsR-type" evidence="2">
    <location>
        <begin position="1"/>
        <end position="93"/>
    </location>
</feature>
<organism evidence="3 4">
    <name type="scientific">Pseudothermotoga thermarum DSM 5069</name>
    <dbReference type="NCBI Taxonomy" id="688269"/>
    <lineage>
        <taxon>Bacteria</taxon>
        <taxon>Thermotogati</taxon>
        <taxon>Thermotogota</taxon>
        <taxon>Thermotogae</taxon>
        <taxon>Thermotogales</taxon>
        <taxon>Thermotogaceae</taxon>
        <taxon>Pseudothermotoga</taxon>
    </lineage>
</organism>
<dbReference type="PROSITE" id="PS50987">
    <property type="entry name" value="HTH_ARSR_2"/>
    <property type="match status" value="1"/>
</dbReference>
<dbReference type="HOGENOM" id="CLU_1426470_0_0_0"/>
<sequence>MKRSIDAATLFKILSNQTRLEILMLLRDNCLTVFEVASKLKIDFSTAYRYLNQMVKAGILTVVKSPEGDRYDFSSVHIFRILEEIAEFVLEKAGKKSSNFKTFQVFSSHQIPTEKFLDLCGQLCPVPEIMTKRELEKLRPGETLVVACDYPLSKERIISFSVRNGYEVSVDQIGPVAKIYIRKP</sequence>
<dbReference type="InterPro" id="IPR011991">
    <property type="entry name" value="ArsR-like_HTH"/>
</dbReference>
<dbReference type="CDD" id="cd00291">
    <property type="entry name" value="SirA_YedF_YeeD"/>
    <property type="match status" value="1"/>
</dbReference>
<dbReference type="Pfam" id="PF01206">
    <property type="entry name" value="TusA"/>
    <property type="match status" value="1"/>
</dbReference>
<dbReference type="Gene3D" id="1.10.10.10">
    <property type="entry name" value="Winged helix-like DNA-binding domain superfamily/Winged helix DNA-binding domain"/>
    <property type="match status" value="1"/>
</dbReference>
<dbReference type="Proteomes" id="UP000006804">
    <property type="component" value="Chromosome"/>
</dbReference>
<dbReference type="InterPro" id="IPR036390">
    <property type="entry name" value="WH_DNA-bd_sf"/>
</dbReference>
<gene>
    <name evidence="3" type="ORF">Theth_0947</name>
</gene>
<name>F7YYK0_9THEM</name>
<dbReference type="EMBL" id="CP002351">
    <property type="protein sequence ID" value="AEH51031.1"/>
    <property type="molecule type" value="Genomic_DNA"/>
</dbReference>
<evidence type="ECO:0000313" key="3">
    <source>
        <dbReference type="EMBL" id="AEH51031.1"/>
    </source>
</evidence>
<dbReference type="PANTHER" id="PTHR33279:SF6">
    <property type="entry name" value="SULFUR CARRIER PROTEIN YEDF-RELATED"/>
    <property type="match status" value="1"/>
</dbReference>
<dbReference type="eggNOG" id="COG0640">
    <property type="taxonomic scope" value="Bacteria"/>
</dbReference>
<dbReference type="SMART" id="SM00418">
    <property type="entry name" value="HTH_ARSR"/>
    <property type="match status" value="1"/>
</dbReference>